<dbReference type="InterPro" id="IPR007529">
    <property type="entry name" value="Znf_HIT"/>
</dbReference>
<dbReference type="Gene3D" id="3.30.60.190">
    <property type="match status" value="1"/>
</dbReference>
<organism evidence="4 5">
    <name type="scientific">Caulochytrium protostelioides</name>
    <dbReference type="NCBI Taxonomy" id="1555241"/>
    <lineage>
        <taxon>Eukaryota</taxon>
        <taxon>Fungi</taxon>
        <taxon>Fungi incertae sedis</taxon>
        <taxon>Chytridiomycota</taxon>
        <taxon>Chytridiomycota incertae sedis</taxon>
        <taxon>Chytridiomycetes</taxon>
        <taxon>Caulochytriales</taxon>
        <taxon>Caulochytriaceae</taxon>
        <taxon>Caulochytrium</taxon>
    </lineage>
</organism>
<name>A0A4P9XEQ7_9FUNG</name>
<proteinExistence type="predicted"/>
<keyword evidence="1" id="KW-0479">Metal-binding</keyword>
<keyword evidence="1" id="KW-0862">Zinc</keyword>
<gene>
    <name evidence="4" type="ORF">CXG81DRAFT_23415</name>
</gene>
<evidence type="ECO:0000256" key="2">
    <source>
        <dbReference type="SAM" id="MobiDB-lite"/>
    </source>
</evidence>
<accession>A0A4P9XEQ7</accession>
<reference evidence="5" key="1">
    <citation type="journal article" date="2018" name="Nat. Microbiol.">
        <title>Leveraging single-cell genomics to expand the fungal tree of life.</title>
        <authorList>
            <person name="Ahrendt S.R."/>
            <person name="Quandt C.A."/>
            <person name="Ciobanu D."/>
            <person name="Clum A."/>
            <person name="Salamov A."/>
            <person name="Andreopoulos B."/>
            <person name="Cheng J.F."/>
            <person name="Woyke T."/>
            <person name="Pelin A."/>
            <person name="Henrissat B."/>
            <person name="Reynolds N.K."/>
            <person name="Benny G.L."/>
            <person name="Smith M.E."/>
            <person name="James T.Y."/>
            <person name="Grigoriev I.V."/>
        </authorList>
    </citation>
    <scope>NUCLEOTIDE SEQUENCE [LARGE SCALE GENOMIC DNA]</scope>
    <source>
        <strain evidence="5">ATCC 52028</strain>
    </source>
</reference>
<keyword evidence="5" id="KW-1185">Reference proteome</keyword>
<dbReference type="CDD" id="cd23024">
    <property type="entry name" value="zf-HIT_ZNHIT2-3"/>
    <property type="match status" value="1"/>
</dbReference>
<evidence type="ECO:0000259" key="3">
    <source>
        <dbReference type="PROSITE" id="PS51083"/>
    </source>
</evidence>
<dbReference type="AlphaFoldDB" id="A0A4P9XEQ7"/>
<evidence type="ECO:0000313" key="4">
    <source>
        <dbReference type="EMBL" id="RKP04002.1"/>
    </source>
</evidence>
<dbReference type="Pfam" id="PF04438">
    <property type="entry name" value="zf-HIT"/>
    <property type="match status" value="1"/>
</dbReference>
<dbReference type="EMBL" id="ML014115">
    <property type="protein sequence ID" value="RKP04002.1"/>
    <property type="molecule type" value="Genomic_DNA"/>
</dbReference>
<evidence type="ECO:0000313" key="5">
    <source>
        <dbReference type="Proteomes" id="UP000274922"/>
    </source>
</evidence>
<dbReference type="Proteomes" id="UP000274922">
    <property type="component" value="Unassembled WGS sequence"/>
</dbReference>
<evidence type="ECO:0000256" key="1">
    <source>
        <dbReference type="PROSITE-ProRule" id="PRU00453"/>
    </source>
</evidence>
<feature type="region of interest" description="Disordered" evidence="2">
    <location>
        <begin position="178"/>
        <end position="230"/>
    </location>
</feature>
<feature type="compositionally biased region" description="Acidic residues" evidence="2">
    <location>
        <begin position="184"/>
        <end position="194"/>
    </location>
</feature>
<dbReference type="PROSITE" id="PS51083">
    <property type="entry name" value="ZF_HIT"/>
    <property type="match status" value="1"/>
</dbReference>
<dbReference type="STRING" id="1555241.A0A4P9XEQ7"/>
<dbReference type="OrthoDB" id="18412at2759"/>
<dbReference type="GO" id="GO:0008270">
    <property type="term" value="F:zinc ion binding"/>
    <property type="evidence" value="ECO:0007669"/>
    <property type="project" value="UniProtKB-UniRule"/>
</dbReference>
<protein>
    <recommendedName>
        <fullName evidence="3">HIT-type domain-containing protein</fullName>
    </recommendedName>
</protein>
<feature type="domain" description="HIT-type" evidence="3">
    <location>
        <begin position="18"/>
        <end position="52"/>
    </location>
</feature>
<dbReference type="SUPFAM" id="SSF144232">
    <property type="entry name" value="HIT/MYND zinc finger-like"/>
    <property type="match status" value="1"/>
</dbReference>
<keyword evidence="1" id="KW-0863">Zinc-finger</keyword>
<sequence length="230" mass="24698">MSDRAAVLAKGRVGATPCQVCDTAVSRYKCPKCELVYCTLACSKQHQASAVCADRAAQRAAQAAQIAAAEQAEPDLSKIQFIQPDEEHQLTAAQLQHVAADPEIQQLLRSAPLMRQLTQIAQSSRPHDVMETALAAHPEFSVFFERVVDRVQQPHPDVPPVPPPRAVVLQNIAASISALKNAPDDDEGDDDGDDDGHCQDDARIDDDAESAMPSETGAEPGFCLKQEPAA</sequence>